<reference evidence="3 4" key="1">
    <citation type="submission" date="2019-09" db="EMBL/GenBank/DDBJ databases">
        <title>Mumia zhuanghuii sp. nov. isolated from the intestinal contents of plateau pika (Ochotona curzoniae) in the Qinghai-Tibet plateau of China.</title>
        <authorList>
            <person name="Tian Z."/>
        </authorList>
    </citation>
    <scope>NUCLEOTIDE SEQUENCE [LARGE SCALE GENOMIC DNA]</scope>
    <source>
        <strain evidence="4">350</strain>
    </source>
</reference>
<dbReference type="EMBL" id="VDFQ02000002">
    <property type="protein sequence ID" value="KAA1423902.1"/>
    <property type="molecule type" value="Genomic_DNA"/>
</dbReference>
<name>A0A5Q6S0T3_9ACTN</name>
<dbReference type="Gene3D" id="2.60.120.1600">
    <property type="match status" value="1"/>
</dbReference>
<evidence type="ECO:0000259" key="2">
    <source>
        <dbReference type="Pfam" id="PF06863"/>
    </source>
</evidence>
<comment type="caution">
    <text evidence="3">The sequence shown here is derived from an EMBL/GenBank/DDBJ whole genome shotgun (WGS) entry which is preliminary data.</text>
</comment>
<feature type="domain" description="DUF1254" evidence="2">
    <location>
        <begin position="29"/>
        <end position="139"/>
    </location>
</feature>
<evidence type="ECO:0000259" key="1">
    <source>
        <dbReference type="Pfam" id="PF06742"/>
    </source>
</evidence>
<dbReference type="PANTHER" id="PTHR36509">
    <property type="entry name" value="BLL3101 PROTEIN"/>
    <property type="match status" value="1"/>
</dbReference>
<dbReference type="PANTHER" id="PTHR36509:SF2">
    <property type="entry name" value="BLL3101 PROTEIN"/>
    <property type="match status" value="1"/>
</dbReference>
<evidence type="ECO:0000313" key="3">
    <source>
        <dbReference type="EMBL" id="KAA1423902.1"/>
    </source>
</evidence>
<dbReference type="OrthoDB" id="40820at2"/>
<organism evidence="3 4">
    <name type="scientific">Mumia zhuanghuii</name>
    <dbReference type="NCBI Taxonomy" id="2585211"/>
    <lineage>
        <taxon>Bacteria</taxon>
        <taxon>Bacillati</taxon>
        <taxon>Actinomycetota</taxon>
        <taxon>Actinomycetes</taxon>
        <taxon>Propionibacteriales</taxon>
        <taxon>Nocardioidaceae</taxon>
        <taxon>Mumia</taxon>
    </lineage>
</organism>
<evidence type="ECO:0000313" key="4">
    <source>
        <dbReference type="Proteomes" id="UP000307768"/>
    </source>
</evidence>
<dbReference type="Pfam" id="PF06863">
    <property type="entry name" value="DUF1254"/>
    <property type="match status" value="1"/>
</dbReference>
<dbReference type="AlphaFoldDB" id="A0A5Q6S0T3"/>
<dbReference type="RefSeq" id="WP_149769421.1">
    <property type="nucleotide sequence ID" value="NZ_VDFQ02000002.1"/>
</dbReference>
<gene>
    <name evidence="3" type="ORF">FE697_010130</name>
</gene>
<dbReference type="SUPFAM" id="SSF160935">
    <property type="entry name" value="VPA0735-like"/>
    <property type="match status" value="1"/>
</dbReference>
<dbReference type="Proteomes" id="UP000307768">
    <property type="component" value="Unassembled WGS sequence"/>
</dbReference>
<dbReference type="Pfam" id="PF06742">
    <property type="entry name" value="DUF1214"/>
    <property type="match status" value="1"/>
</dbReference>
<feature type="domain" description="DUF1214" evidence="1">
    <location>
        <begin position="218"/>
        <end position="298"/>
    </location>
</feature>
<accession>A0A5Q6S0T3</accession>
<protein>
    <submittedName>
        <fullName evidence="3">DUF1214 domain-containing protein</fullName>
    </submittedName>
</protein>
<dbReference type="InterPro" id="IPR010621">
    <property type="entry name" value="DUF1214"/>
</dbReference>
<dbReference type="InterPro" id="IPR010679">
    <property type="entry name" value="DUF1254"/>
</dbReference>
<sequence length="323" mass="35193">MTTTVSVDNFVRAETDRMFAAIQADAGGINAFRHNREPAPIDEQTVIRLNRDTLYSFAVVDISAGARVTLPDAGDRYMSAMVVNNDHYVDAIFHGAGTYELTVDQFGTEHVMVGVRTLVDPADAADIAEVSRLQDRITLEAGSARPFVSPEYDAVSFDGTRDGLLQLATFLSGFDRMFGTREEVDPVRHLIGAAAGWGGLPTSEASYVGVEPRVDPGDYEMTLEDVPVDAFWSISVYNARGFFEPTSSGRYTINSITGVPNDDGSITVRFVTDPEDPRPNAIPVPDGWNFLVRLYRPRAEVLDGTWTVPPLVPATEVSPGLQA</sequence>
<proteinExistence type="predicted"/>